<reference evidence="3" key="1">
    <citation type="submission" date="2024-05" db="EMBL/GenBank/DDBJ databases">
        <authorList>
            <person name="Liu Z."/>
        </authorList>
    </citation>
    <scope>NUCLEOTIDE SEQUENCE</scope>
    <source>
        <strain evidence="3">BS1807G30</strain>
    </source>
</reference>
<dbReference type="AlphaFoldDB" id="A0AAU7FJE8"/>
<dbReference type="GO" id="GO:0016758">
    <property type="term" value="F:hexosyltransferase activity"/>
    <property type="evidence" value="ECO:0007669"/>
    <property type="project" value="UniProtKB-ARBA"/>
</dbReference>
<sequence length="610" mass="72502">MSQYKLSVVVLVYNTEYYLKECLDSLVNQSLPDLQIIAVNDESPDNSAEILDEYEKKYSNMMVIHQKNSGGANAGNHGLTYATGEYITLMDSDDILPLDAYEKLYLEAKKTESDIVIGRPNILINGFQKEIIYKKEREVWQKNKLIEKVKDYPDVFYDGFYWNKIFRRELIFEYQCFMPPGMLYADRPMVHKAFLYAKKISIITDVVYLWRKRGEEATQKSITQLNGDLRNFQDRIESLKYQLEYFENYGDKELLNEFLKRNIERLFFPIKNIVWDKKFRHVFYKEIKPILQKIDNIFDNDLGITSNLYIYFILNELHEELIYYLAGNQKGNILKENGKYYWALPFFRNESLNIPDELFEIKVLKEEFIKINHIDVDGQKIIFRDIDIPKTFNDAQVFLSFESRHNLSEKKLINTFTNDVGQLNAEFSLEDLNQIATYDIYLIVQRNDKEDKFRISKQMYKGALNHCNQSNFHLFFTINGNLSIENINVKVEQLILNDEGVSILAEKPIIETGTFYLKNRITREVIFLKRTSSTEFNIKWEHFFEGFKTYDLFYCSQDRHFRLRKNLLTDRLYNRYNLRPFQVEIYETAKGNISLKSSTNITRFLSRLKV</sequence>
<evidence type="ECO:0000313" key="3">
    <source>
        <dbReference type="EMBL" id="XBM03716.1"/>
    </source>
</evidence>
<dbReference type="Gene3D" id="3.90.550.10">
    <property type="entry name" value="Spore Coat Polysaccharide Biosynthesis Protein SpsA, Chain A"/>
    <property type="match status" value="1"/>
</dbReference>
<dbReference type="InterPro" id="IPR001173">
    <property type="entry name" value="Glyco_trans_2-like"/>
</dbReference>
<keyword evidence="3" id="KW-0328">Glycosyltransferase</keyword>
<dbReference type="InterPro" id="IPR029044">
    <property type="entry name" value="Nucleotide-diphossugar_trans"/>
</dbReference>
<comment type="similarity">
    <text evidence="1">Belongs to the glycosyltransferase 2 family.</text>
</comment>
<feature type="domain" description="Glycosyltransferase 2-like" evidence="2">
    <location>
        <begin position="7"/>
        <end position="170"/>
    </location>
</feature>
<dbReference type="Pfam" id="PF00535">
    <property type="entry name" value="Glycos_transf_2"/>
    <property type="match status" value="1"/>
</dbReference>
<dbReference type="CDD" id="cd00761">
    <property type="entry name" value="Glyco_tranf_GTA_type"/>
    <property type="match status" value="1"/>
</dbReference>
<dbReference type="PANTHER" id="PTHR22916">
    <property type="entry name" value="GLYCOSYLTRANSFERASE"/>
    <property type="match status" value="1"/>
</dbReference>
<evidence type="ECO:0000256" key="1">
    <source>
        <dbReference type="ARBA" id="ARBA00006739"/>
    </source>
</evidence>
<dbReference type="RefSeq" id="WP_272511172.1">
    <property type="nucleotide sequence ID" value="NZ_CP157353.1"/>
</dbReference>
<dbReference type="EC" id="2.4.-.-" evidence="3"/>
<dbReference type="PANTHER" id="PTHR22916:SF3">
    <property type="entry name" value="UDP-GLCNAC:BETAGAL BETA-1,3-N-ACETYLGLUCOSAMINYLTRANSFERASE-LIKE PROTEIN 1"/>
    <property type="match status" value="1"/>
</dbReference>
<gene>
    <name evidence="3" type="ORF">ABG082_16530</name>
</gene>
<evidence type="ECO:0000259" key="2">
    <source>
        <dbReference type="Pfam" id="PF00535"/>
    </source>
</evidence>
<dbReference type="SUPFAM" id="SSF53448">
    <property type="entry name" value="Nucleotide-diphospho-sugar transferases"/>
    <property type="match status" value="1"/>
</dbReference>
<keyword evidence="3" id="KW-0808">Transferase</keyword>
<protein>
    <submittedName>
        <fullName evidence="3">Glycosyltransferase family 2 protein</fullName>
        <ecNumber evidence="3">2.4.-.-</ecNumber>
    </submittedName>
</protein>
<name>A0AAU7FJE8_9BACI</name>
<proteinExistence type="inferred from homology"/>
<accession>A0AAU7FJE8</accession>
<organism evidence="3">
    <name type="scientific">Bacillus sp. BS1807G30</name>
    <dbReference type="NCBI Taxonomy" id="3153756"/>
    <lineage>
        <taxon>Bacteria</taxon>
        <taxon>Bacillati</taxon>
        <taxon>Bacillota</taxon>
        <taxon>Bacilli</taxon>
        <taxon>Bacillales</taxon>
        <taxon>Bacillaceae</taxon>
        <taxon>Bacillus</taxon>
    </lineage>
</organism>
<dbReference type="EMBL" id="CP157353">
    <property type="protein sequence ID" value="XBM03716.1"/>
    <property type="molecule type" value="Genomic_DNA"/>
</dbReference>